<evidence type="ECO:0000256" key="3">
    <source>
        <dbReference type="ARBA" id="ARBA00022448"/>
    </source>
</evidence>
<keyword evidence="4" id="KW-0732">Signal</keyword>
<evidence type="ECO:0000313" key="6">
    <source>
        <dbReference type="EMBL" id="GAH32804.1"/>
    </source>
</evidence>
<comment type="similarity">
    <text evidence="2">Belongs to the bacterial solute-binding protein 5 family.</text>
</comment>
<dbReference type="SUPFAM" id="SSF53850">
    <property type="entry name" value="Periplasmic binding protein-like II"/>
    <property type="match status" value="1"/>
</dbReference>
<dbReference type="GO" id="GO:0030313">
    <property type="term" value="C:cell envelope"/>
    <property type="evidence" value="ECO:0007669"/>
    <property type="project" value="UniProtKB-SubCell"/>
</dbReference>
<dbReference type="InterPro" id="IPR039424">
    <property type="entry name" value="SBP_5"/>
</dbReference>
<dbReference type="GO" id="GO:0015833">
    <property type="term" value="P:peptide transport"/>
    <property type="evidence" value="ECO:0007669"/>
    <property type="project" value="TreeGrafter"/>
</dbReference>
<proteinExistence type="inferred from homology"/>
<feature type="domain" description="Solute-binding protein family 5" evidence="5">
    <location>
        <begin position="2"/>
        <end position="98"/>
    </location>
</feature>
<dbReference type="PANTHER" id="PTHR30290">
    <property type="entry name" value="PERIPLASMIC BINDING COMPONENT OF ABC TRANSPORTER"/>
    <property type="match status" value="1"/>
</dbReference>
<comment type="caution">
    <text evidence="6">The sequence shown here is derived from an EMBL/GenBank/DDBJ whole genome shotgun (WGS) entry which is preliminary data.</text>
</comment>
<evidence type="ECO:0000256" key="1">
    <source>
        <dbReference type="ARBA" id="ARBA00004196"/>
    </source>
</evidence>
<reference evidence="6" key="1">
    <citation type="journal article" date="2014" name="Front. Microbiol.">
        <title>High frequency of phylogenetically diverse reductive dehalogenase-homologous genes in deep subseafloor sedimentary metagenomes.</title>
        <authorList>
            <person name="Kawai M."/>
            <person name="Futagami T."/>
            <person name="Toyoda A."/>
            <person name="Takaki Y."/>
            <person name="Nishi S."/>
            <person name="Hori S."/>
            <person name="Arai W."/>
            <person name="Tsubouchi T."/>
            <person name="Morono Y."/>
            <person name="Uchiyama I."/>
            <person name="Ito T."/>
            <person name="Fujiyama A."/>
            <person name="Inagaki F."/>
            <person name="Takami H."/>
        </authorList>
    </citation>
    <scope>NUCLEOTIDE SEQUENCE</scope>
    <source>
        <strain evidence="6">Expedition CK06-06</strain>
    </source>
</reference>
<dbReference type="Gene3D" id="3.10.105.10">
    <property type="entry name" value="Dipeptide-binding Protein, Domain 3"/>
    <property type="match status" value="1"/>
</dbReference>
<dbReference type="Pfam" id="PF00496">
    <property type="entry name" value="SBP_bac_5"/>
    <property type="match status" value="1"/>
</dbReference>
<keyword evidence="3" id="KW-0813">Transport</keyword>
<comment type="subcellular location">
    <subcellularLocation>
        <location evidence="1">Cell envelope</location>
    </subcellularLocation>
</comment>
<evidence type="ECO:0000256" key="2">
    <source>
        <dbReference type="ARBA" id="ARBA00005695"/>
    </source>
</evidence>
<evidence type="ECO:0000259" key="5">
    <source>
        <dbReference type="Pfam" id="PF00496"/>
    </source>
</evidence>
<dbReference type="GO" id="GO:1904680">
    <property type="term" value="F:peptide transmembrane transporter activity"/>
    <property type="evidence" value="ECO:0007669"/>
    <property type="project" value="TreeGrafter"/>
</dbReference>
<dbReference type="InterPro" id="IPR000914">
    <property type="entry name" value="SBP_5_dom"/>
</dbReference>
<dbReference type="AlphaFoldDB" id="X1FTW9"/>
<accession>X1FTW9</accession>
<name>X1FTW9_9ZZZZ</name>
<organism evidence="6">
    <name type="scientific">marine sediment metagenome</name>
    <dbReference type="NCBI Taxonomy" id="412755"/>
    <lineage>
        <taxon>unclassified sequences</taxon>
        <taxon>metagenomes</taxon>
        <taxon>ecological metagenomes</taxon>
    </lineage>
</organism>
<sequence length="193" mass="21659">VQEARRLLAEAGHAGGKGIGELSILVNRGLGHVPVAEMIQQQWRERLGLDVRIEQVEWKVFLDMTQKLDYQIARAGWYGDYVDANTFLDMFVTGGGNNETGWSNAQYDALIEEAARETDSTKRTAVLTRAERLLLREVPIVPIYVYTTTMLVRPGLQGMTPNLLNRIDFGRLRWEARDAEAEPVAPGFMPGGR</sequence>
<evidence type="ECO:0000256" key="4">
    <source>
        <dbReference type="ARBA" id="ARBA00022729"/>
    </source>
</evidence>
<dbReference type="EMBL" id="BARU01013070">
    <property type="protein sequence ID" value="GAH32804.1"/>
    <property type="molecule type" value="Genomic_DNA"/>
</dbReference>
<dbReference type="PANTHER" id="PTHR30290:SF10">
    <property type="entry name" value="PERIPLASMIC OLIGOPEPTIDE-BINDING PROTEIN-RELATED"/>
    <property type="match status" value="1"/>
</dbReference>
<protein>
    <recommendedName>
        <fullName evidence="5">Solute-binding protein family 5 domain-containing protein</fullName>
    </recommendedName>
</protein>
<gene>
    <name evidence="6" type="ORF">S03H2_23802</name>
</gene>
<feature type="non-terminal residue" evidence="6">
    <location>
        <position position="1"/>
    </location>
</feature>